<keyword evidence="3" id="KW-0547">Nucleotide-binding</keyword>
<dbReference type="GO" id="GO:0005524">
    <property type="term" value="F:ATP binding"/>
    <property type="evidence" value="ECO:0007669"/>
    <property type="project" value="UniProtKB-KW"/>
</dbReference>
<dbReference type="Gene3D" id="3.40.50.300">
    <property type="entry name" value="P-loop containing nucleotide triphosphate hydrolases"/>
    <property type="match status" value="1"/>
</dbReference>
<organism evidence="6 7">
    <name type="scientific">Candidatus Woesebacteria bacterium GW2011_GWA1_39_21</name>
    <dbReference type="NCBI Taxonomy" id="1618550"/>
    <lineage>
        <taxon>Bacteria</taxon>
        <taxon>Candidatus Woeseibacteriota</taxon>
    </lineage>
</organism>
<dbReference type="Proteomes" id="UP000034246">
    <property type="component" value="Unassembled WGS sequence"/>
</dbReference>
<keyword evidence="2" id="KW-0813">Transport</keyword>
<comment type="similarity">
    <text evidence="1">Belongs to the ABC transporter superfamily.</text>
</comment>
<dbReference type="STRING" id="1618550.UT39_C0002G0022"/>
<sequence length="244" mass="27877">MENNILTVSNLVVEFNNHKILDNLSFEVKRDDTLAIIGPNGAGKTVLFKCLLNLLPYKGTVSWADDTRIGYVPQRLTVSKDIPLTVEEFLKFKEKDQVKIESVLSQVGFETKDEHLIHKGKRLLKVRLGVLSGGEFQRVLIAFALLGNPNVLLFDEPTSGVDVSSEETVYVLIDRLKKEKDLTIIFISHELEIVYRYAANVLCLNKEMVCWGPPHIAIDKRSINKLYGEDVRFYQHHNHNHKHE</sequence>
<evidence type="ECO:0000256" key="4">
    <source>
        <dbReference type="ARBA" id="ARBA00022840"/>
    </source>
</evidence>
<dbReference type="PROSITE" id="PS50893">
    <property type="entry name" value="ABC_TRANSPORTER_2"/>
    <property type="match status" value="1"/>
</dbReference>
<dbReference type="PANTHER" id="PTHR42734">
    <property type="entry name" value="METAL TRANSPORT SYSTEM ATP-BINDING PROTEIN TM_0124-RELATED"/>
    <property type="match status" value="1"/>
</dbReference>
<evidence type="ECO:0000256" key="2">
    <source>
        <dbReference type="ARBA" id="ARBA00022448"/>
    </source>
</evidence>
<evidence type="ECO:0000256" key="1">
    <source>
        <dbReference type="ARBA" id="ARBA00005417"/>
    </source>
</evidence>
<dbReference type="InterPro" id="IPR003439">
    <property type="entry name" value="ABC_transporter-like_ATP-bd"/>
</dbReference>
<gene>
    <name evidence="6" type="ORF">UT39_C0002G0022</name>
</gene>
<dbReference type="SMART" id="SM00382">
    <property type="entry name" value="AAA"/>
    <property type="match status" value="1"/>
</dbReference>
<protein>
    <recommendedName>
        <fullName evidence="5">ABC transporter domain-containing protein</fullName>
    </recommendedName>
</protein>
<dbReference type="GO" id="GO:0016887">
    <property type="term" value="F:ATP hydrolysis activity"/>
    <property type="evidence" value="ECO:0007669"/>
    <property type="project" value="InterPro"/>
</dbReference>
<reference evidence="6 7" key="1">
    <citation type="journal article" date="2015" name="Nature">
        <title>rRNA introns, odd ribosomes, and small enigmatic genomes across a large radiation of phyla.</title>
        <authorList>
            <person name="Brown C.T."/>
            <person name="Hug L.A."/>
            <person name="Thomas B.C."/>
            <person name="Sharon I."/>
            <person name="Castelle C.J."/>
            <person name="Singh A."/>
            <person name="Wilkins M.J."/>
            <person name="Williams K.H."/>
            <person name="Banfield J.F."/>
        </authorList>
    </citation>
    <scope>NUCLEOTIDE SEQUENCE [LARGE SCALE GENOMIC DNA]</scope>
</reference>
<evidence type="ECO:0000313" key="7">
    <source>
        <dbReference type="Proteomes" id="UP000034246"/>
    </source>
</evidence>
<comment type="caution">
    <text evidence="6">The sequence shown here is derived from an EMBL/GenBank/DDBJ whole genome shotgun (WGS) entry which is preliminary data.</text>
</comment>
<evidence type="ECO:0000259" key="5">
    <source>
        <dbReference type="PROSITE" id="PS50893"/>
    </source>
</evidence>
<feature type="domain" description="ABC transporter" evidence="5">
    <location>
        <begin position="6"/>
        <end position="231"/>
    </location>
</feature>
<evidence type="ECO:0000313" key="6">
    <source>
        <dbReference type="EMBL" id="KKR11841.1"/>
    </source>
</evidence>
<dbReference type="PANTHER" id="PTHR42734:SF17">
    <property type="entry name" value="METAL TRANSPORT SYSTEM ATP-BINDING PROTEIN TM_0124-RELATED"/>
    <property type="match status" value="1"/>
</dbReference>
<accession>A0A0G0NG97</accession>
<dbReference type="Pfam" id="PF00005">
    <property type="entry name" value="ABC_tran"/>
    <property type="match status" value="1"/>
</dbReference>
<proteinExistence type="inferred from homology"/>
<dbReference type="InterPro" id="IPR003593">
    <property type="entry name" value="AAA+_ATPase"/>
</dbReference>
<dbReference type="InterPro" id="IPR027417">
    <property type="entry name" value="P-loop_NTPase"/>
</dbReference>
<dbReference type="AlphaFoldDB" id="A0A0G0NG97"/>
<dbReference type="SUPFAM" id="SSF52540">
    <property type="entry name" value="P-loop containing nucleoside triphosphate hydrolases"/>
    <property type="match status" value="1"/>
</dbReference>
<keyword evidence="4" id="KW-0067">ATP-binding</keyword>
<dbReference type="InterPro" id="IPR050153">
    <property type="entry name" value="Metal_Ion_Import_ABC"/>
</dbReference>
<name>A0A0G0NG97_9BACT</name>
<evidence type="ECO:0000256" key="3">
    <source>
        <dbReference type="ARBA" id="ARBA00022741"/>
    </source>
</evidence>
<dbReference type="EMBL" id="LBWP01000002">
    <property type="protein sequence ID" value="KKR11841.1"/>
    <property type="molecule type" value="Genomic_DNA"/>
</dbReference>